<organism evidence="2 3">
    <name type="scientific">Streptomyces solicathayae</name>
    <dbReference type="NCBI Taxonomy" id="3081768"/>
    <lineage>
        <taxon>Bacteria</taxon>
        <taxon>Bacillati</taxon>
        <taxon>Actinomycetota</taxon>
        <taxon>Actinomycetes</taxon>
        <taxon>Kitasatosporales</taxon>
        <taxon>Streptomycetaceae</taxon>
        <taxon>Streptomyces</taxon>
    </lineage>
</organism>
<evidence type="ECO:0000313" key="3">
    <source>
        <dbReference type="Proteomes" id="UP001301731"/>
    </source>
</evidence>
<dbReference type="EC" id="2.3.1.-" evidence="2"/>
<keyword evidence="3" id="KW-1185">Reference proteome</keyword>
<dbReference type="Pfam" id="PF13480">
    <property type="entry name" value="Acetyltransf_6"/>
    <property type="match status" value="1"/>
</dbReference>
<reference evidence="2 3" key="1">
    <citation type="submission" date="2023-10" db="EMBL/GenBank/DDBJ databases">
        <title>The genome sequence of Streptomyces sp. HUAS YS2.</title>
        <authorList>
            <person name="Mo P."/>
        </authorList>
    </citation>
    <scope>NUCLEOTIDE SEQUENCE [LARGE SCALE GENOMIC DNA]</scope>
    <source>
        <strain evidence="2 3">HUAS YS2</strain>
    </source>
</reference>
<dbReference type="InterPro" id="IPR038740">
    <property type="entry name" value="BioF2-like_GNAT_dom"/>
</dbReference>
<dbReference type="RefSeq" id="WP_318101689.1">
    <property type="nucleotide sequence ID" value="NZ_CP137573.1"/>
</dbReference>
<evidence type="ECO:0000259" key="1">
    <source>
        <dbReference type="Pfam" id="PF13480"/>
    </source>
</evidence>
<keyword evidence="2" id="KW-0012">Acyltransferase</keyword>
<accession>A0ABZ0LN67</accession>
<protein>
    <submittedName>
        <fullName evidence="2">GNAT family N-acetyltransferase</fullName>
        <ecNumber evidence="2">2.3.1.-</ecNumber>
    </submittedName>
</protein>
<evidence type="ECO:0000313" key="2">
    <source>
        <dbReference type="EMBL" id="WOX20935.1"/>
    </source>
</evidence>
<dbReference type="GO" id="GO:0016746">
    <property type="term" value="F:acyltransferase activity"/>
    <property type="evidence" value="ECO:0007669"/>
    <property type="project" value="UniProtKB-KW"/>
</dbReference>
<proteinExistence type="predicted"/>
<dbReference type="SUPFAM" id="SSF55729">
    <property type="entry name" value="Acyl-CoA N-acyltransferases (Nat)"/>
    <property type="match status" value="1"/>
</dbReference>
<dbReference type="Gene3D" id="3.40.630.30">
    <property type="match status" value="1"/>
</dbReference>
<gene>
    <name evidence="2" type="ORF">R2D22_05835</name>
</gene>
<feature type="domain" description="BioF2-like acetyltransferase" evidence="1">
    <location>
        <begin position="156"/>
        <end position="297"/>
    </location>
</feature>
<keyword evidence="2" id="KW-0808">Transferase</keyword>
<sequence length="365" mass="39834">MDVTVARPGELTGADLSAWRAMQSADPALQNPFLSPEFARAAGRVRPSARVGVLRDGGHRPVGYFPFERRPLGLGTPIATGLCDCQGLIHAPGTRWDAAELLSGCGLRLWEFDHLTTGQTPFTGGEVRRAGSPVVDLSDGYEAYRDLLRARSKGFLRGLRGKERRLERRAGELRFVFDERDPEPLEALMRWKSAQYRERSRVDQFARPWVADLVRELHTTRAAGCTGLLSVLYAGGRPVAGHFGPCSRQVLCCWFPAYDAEFATCSPGMLLHLRMAEEAAARGIGHYDLGKGAERYKDDLKTGELPLLEGRVSSGTPSAALRRFQADAAHGLRRAVAGNTVLRGMALRTMAGAGRPLAGLARLRG</sequence>
<dbReference type="EMBL" id="CP137573">
    <property type="protein sequence ID" value="WOX20935.1"/>
    <property type="molecule type" value="Genomic_DNA"/>
</dbReference>
<dbReference type="Proteomes" id="UP001301731">
    <property type="component" value="Chromosome"/>
</dbReference>
<dbReference type="InterPro" id="IPR016181">
    <property type="entry name" value="Acyl_CoA_acyltransferase"/>
</dbReference>
<name>A0ABZ0LN67_9ACTN</name>